<reference evidence="2 3" key="1">
    <citation type="submission" date="2020-05" db="EMBL/GenBank/DDBJ databases">
        <title>Halorubrum RHB-C sp.nov., an extremely halophilic archaeon isolated from solar salt farm.</title>
        <authorList>
            <person name="Ho H."/>
            <person name="Danganan R.E."/>
            <person name="Dedeles G.R."/>
            <person name="Kim S.-G."/>
        </authorList>
    </citation>
    <scope>NUCLEOTIDE SEQUENCE [LARGE SCALE GENOMIC DNA]</scope>
    <source>
        <strain evidence="2 3">RHB-C</strain>
        <plasmid evidence="3">phar01</plasmid>
    </source>
</reference>
<proteinExistence type="predicted"/>
<dbReference type="PANTHER" id="PTHR37694">
    <property type="entry name" value="SLR8022 PROTEIN"/>
    <property type="match status" value="1"/>
</dbReference>
<geneLocation type="plasmid" evidence="3">
    <name>phar01</name>
</geneLocation>
<name>A0A7D4C7P4_9EURY</name>
<protein>
    <submittedName>
        <fullName evidence="2">Cupin domain-containing protein</fullName>
    </submittedName>
</protein>
<dbReference type="Proteomes" id="UP000505020">
    <property type="component" value="Plasmid pHAR01"/>
</dbReference>
<evidence type="ECO:0000313" key="3">
    <source>
        <dbReference type="Proteomes" id="UP000505020"/>
    </source>
</evidence>
<dbReference type="Gene3D" id="2.60.120.10">
    <property type="entry name" value="Jelly Rolls"/>
    <property type="match status" value="1"/>
</dbReference>
<keyword evidence="2" id="KW-0614">Plasmid</keyword>
<feature type="domain" description="Cupin type-2" evidence="1">
    <location>
        <begin position="53"/>
        <end position="106"/>
    </location>
</feature>
<dbReference type="InterPro" id="IPR011051">
    <property type="entry name" value="RmlC_Cupin_sf"/>
</dbReference>
<dbReference type="GeneID" id="55596519"/>
<sequence length="176" mass="19513">MAENEDADLLPTVESFADGVDVVDNVYDQPGIETLEGRMGLLLQGEEMQSHFIEMPQGMFTPEHAHETESIIMTLRGEWVLCADGDRRLMTAGDIFHFGSGVPTGYEVPPGFDEEALLLVFKGERSDGSRAGFVEYLTEEMNPHLEEQREQGTPFTFEDLAADHPAKEFAASLADE</sequence>
<dbReference type="InterPro" id="IPR013096">
    <property type="entry name" value="Cupin_2"/>
</dbReference>
<evidence type="ECO:0000259" key="1">
    <source>
        <dbReference type="Pfam" id="PF07883"/>
    </source>
</evidence>
<accession>A0A7D4C7P4</accession>
<dbReference type="PANTHER" id="PTHR37694:SF1">
    <property type="entry name" value="SLR8022 PROTEIN"/>
    <property type="match status" value="1"/>
</dbReference>
<organism evidence="2 3">
    <name type="scientific">Halorubrum salinarum</name>
    <dbReference type="NCBI Taxonomy" id="2739057"/>
    <lineage>
        <taxon>Archaea</taxon>
        <taxon>Methanobacteriati</taxon>
        <taxon>Methanobacteriota</taxon>
        <taxon>Stenosarchaea group</taxon>
        <taxon>Halobacteria</taxon>
        <taxon>Halobacteriales</taxon>
        <taxon>Haloferacaceae</taxon>
        <taxon>Halorubrum</taxon>
    </lineage>
</organism>
<evidence type="ECO:0000313" key="2">
    <source>
        <dbReference type="EMBL" id="QKG94358.1"/>
    </source>
</evidence>
<dbReference type="RefSeq" id="WP_173230942.1">
    <property type="nucleotide sequence ID" value="NZ_CP053942.1"/>
</dbReference>
<dbReference type="AlphaFoldDB" id="A0A7D4C7P4"/>
<dbReference type="EMBL" id="CP053942">
    <property type="protein sequence ID" value="QKG94358.1"/>
    <property type="molecule type" value="Genomic_DNA"/>
</dbReference>
<gene>
    <name evidence="2" type="ORF">HPS36_15915</name>
</gene>
<dbReference type="KEGG" id="hsai:HPS36_15915"/>
<dbReference type="Pfam" id="PF07883">
    <property type="entry name" value="Cupin_2"/>
    <property type="match status" value="1"/>
</dbReference>
<dbReference type="InterPro" id="IPR014710">
    <property type="entry name" value="RmlC-like_jellyroll"/>
</dbReference>
<dbReference type="SUPFAM" id="SSF51182">
    <property type="entry name" value="RmlC-like cupins"/>
    <property type="match status" value="1"/>
</dbReference>
<keyword evidence="3" id="KW-1185">Reference proteome</keyword>